<feature type="repeat" description="PPR" evidence="2">
    <location>
        <begin position="364"/>
        <end position="398"/>
    </location>
</feature>
<dbReference type="InterPro" id="IPR011990">
    <property type="entry name" value="TPR-like_helical_dom_sf"/>
</dbReference>
<dbReference type="Pfam" id="PF12854">
    <property type="entry name" value="PPR_1"/>
    <property type="match status" value="1"/>
</dbReference>
<dbReference type="Pfam" id="PF20431">
    <property type="entry name" value="E_motif"/>
    <property type="match status" value="1"/>
</dbReference>
<dbReference type="NCBIfam" id="TIGR00756">
    <property type="entry name" value="PPR"/>
    <property type="match status" value="3"/>
</dbReference>
<proteinExistence type="predicted"/>
<reference evidence="3 4" key="1">
    <citation type="journal article" date="2023" name="Plant Biotechnol. J.">
        <title>Chromosome-level wild Hevea brasiliensis genome provides new tools for genomic-assisted breeding and valuable loci to elevate rubber yield.</title>
        <authorList>
            <person name="Cheng H."/>
            <person name="Song X."/>
            <person name="Hu Y."/>
            <person name="Wu T."/>
            <person name="Yang Q."/>
            <person name="An Z."/>
            <person name="Feng S."/>
            <person name="Deng Z."/>
            <person name="Wu W."/>
            <person name="Zeng X."/>
            <person name="Tu M."/>
            <person name="Wang X."/>
            <person name="Huang H."/>
        </authorList>
    </citation>
    <scope>NUCLEOTIDE SEQUENCE [LARGE SCALE GENOMIC DNA]</scope>
    <source>
        <strain evidence="3">MT/VB/25A 57/8</strain>
    </source>
</reference>
<dbReference type="Pfam" id="PF01535">
    <property type="entry name" value="PPR"/>
    <property type="match status" value="4"/>
</dbReference>
<protein>
    <recommendedName>
        <fullName evidence="5">Pentacotripeptide-repeat region of PRORP domain-containing protein</fullName>
    </recommendedName>
</protein>
<dbReference type="InterPro" id="IPR002885">
    <property type="entry name" value="PPR_rpt"/>
</dbReference>
<dbReference type="InterPro" id="IPR046960">
    <property type="entry name" value="PPR_At4g14850-like_plant"/>
</dbReference>
<dbReference type="SUPFAM" id="SSF48452">
    <property type="entry name" value="TPR-like"/>
    <property type="match status" value="1"/>
</dbReference>
<feature type="repeat" description="PPR" evidence="2">
    <location>
        <begin position="293"/>
        <end position="327"/>
    </location>
</feature>
<accession>A0ABQ9KBT2</accession>
<evidence type="ECO:0000313" key="4">
    <source>
        <dbReference type="Proteomes" id="UP001174677"/>
    </source>
</evidence>
<gene>
    <name evidence="3" type="ORF">P3X46_033610</name>
</gene>
<dbReference type="Gene3D" id="1.25.40.10">
    <property type="entry name" value="Tetratricopeptide repeat domain"/>
    <property type="match status" value="2"/>
</dbReference>
<dbReference type="Proteomes" id="UP001174677">
    <property type="component" value="Unassembled WGS sequence"/>
</dbReference>
<dbReference type="PANTHER" id="PTHR47926">
    <property type="entry name" value="PENTATRICOPEPTIDE REPEAT-CONTAINING PROTEIN"/>
    <property type="match status" value="1"/>
</dbReference>
<sequence length="479" mass="53329">MSNIFSFHISQTLDSVIQFLDHSCQTKNAIAIKKLHARLLRTGLLFFSLNIHCKLIFTYTTCLHKNNLQALSNCCKFLIPVNPLPFNILLSNFCRSGFPLLALKTCSLMHVNSVSLDTYALCSSLTASSSMENVNFGKQIHAHVTKSGWLSSVFVGSALIDLYAKSSFVSHAAMVFEEIPVKNTVCANALLSGYVEAKLWDQGIKLIRNMPLLSLDYDHFTLSAMLRTCTGLSAIEFGRQVHGYLNRKINDLGNDVFLQSSLIEMYGKCGFVGNALQVFNLAGYRLGGKRNRDIVLWTSMLGVYGRNGHFNEVIGLFKEMLKEGIIPDEVAYVTVISACGHTGQVQLGIEYFKSMSLDFNLNPGTEHYGSVIDLLCRAGELGKAWKLMNEMITKGHENPSISMWGALLSACEEHGNIEMGKLAAQEALNLEPQNVGIYVMLSNLYARFGMWDEISQLREIMKERGLKKDVGRSWIEVTS</sequence>
<feature type="repeat" description="PPR" evidence="2">
    <location>
        <begin position="434"/>
        <end position="468"/>
    </location>
</feature>
<keyword evidence="1" id="KW-0677">Repeat</keyword>
<dbReference type="Pfam" id="PF13041">
    <property type="entry name" value="PPR_2"/>
    <property type="match status" value="1"/>
</dbReference>
<comment type="caution">
    <text evidence="3">The sequence shown here is derived from an EMBL/GenBank/DDBJ whole genome shotgun (WGS) entry which is preliminary data.</text>
</comment>
<keyword evidence="4" id="KW-1185">Reference proteome</keyword>
<name>A0ABQ9KBT2_HEVBR</name>
<dbReference type="EMBL" id="JARPOI010000019">
    <property type="protein sequence ID" value="KAJ9132773.1"/>
    <property type="molecule type" value="Genomic_DNA"/>
</dbReference>
<dbReference type="InterPro" id="IPR046848">
    <property type="entry name" value="E_motif"/>
</dbReference>
<dbReference type="PANTHER" id="PTHR47926:SF386">
    <property type="entry name" value="PENTATRICOPEPTIDE REPEAT-CONTAINING PROTEIN"/>
    <property type="match status" value="1"/>
</dbReference>
<dbReference type="PROSITE" id="PS51375">
    <property type="entry name" value="PPR"/>
    <property type="match status" value="3"/>
</dbReference>
<evidence type="ECO:0000256" key="1">
    <source>
        <dbReference type="ARBA" id="ARBA00022737"/>
    </source>
</evidence>
<organism evidence="3 4">
    <name type="scientific">Hevea brasiliensis</name>
    <name type="common">Para rubber tree</name>
    <name type="synonym">Siphonia brasiliensis</name>
    <dbReference type="NCBI Taxonomy" id="3981"/>
    <lineage>
        <taxon>Eukaryota</taxon>
        <taxon>Viridiplantae</taxon>
        <taxon>Streptophyta</taxon>
        <taxon>Embryophyta</taxon>
        <taxon>Tracheophyta</taxon>
        <taxon>Spermatophyta</taxon>
        <taxon>Magnoliopsida</taxon>
        <taxon>eudicotyledons</taxon>
        <taxon>Gunneridae</taxon>
        <taxon>Pentapetalae</taxon>
        <taxon>rosids</taxon>
        <taxon>fabids</taxon>
        <taxon>Malpighiales</taxon>
        <taxon>Euphorbiaceae</taxon>
        <taxon>Crotonoideae</taxon>
        <taxon>Micrandreae</taxon>
        <taxon>Hevea</taxon>
    </lineage>
</organism>
<evidence type="ECO:0008006" key="5">
    <source>
        <dbReference type="Google" id="ProtNLM"/>
    </source>
</evidence>
<evidence type="ECO:0000256" key="2">
    <source>
        <dbReference type="PROSITE-ProRule" id="PRU00708"/>
    </source>
</evidence>
<evidence type="ECO:0000313" key="3">
    <source>
        <dbReference type="EMBL" id="KAJ9132773.1"/>
    </source>
</evidence>